<dbReference type="Pfam" id="PF14223">
    <property type="entry name" value="Retrotran_gag_2"/>
    <property type="match status" value="1"/>
</dbReference>
<dbReference type="InterPro" id="IPR036875">
    <property type="entry name" value="Znf_CCHC_sf"/>
</dbReference>
<dbReference type="Proteomes" id="UP001497516">
    <property type="component" value="Chromosome 4"/>
</dbReference>
<dbReference type="PANTHER" id="PTHR37610:SF77">
    <property type="entry name" value="INTEGRASE CATALYTIC DOMAIN-CONTAINING PROTEIN"/>
    <property type="match status" value="1"/>
</dbReference>
<reference evidence="2 3" key="1">
    <citation type="submission" date="2024-04" db="EMBL/GenBank/DDBJ databases">
        <authorList>
            <person name="Fracassetti M."/>
        </authorList>
    </citation>
    <scope>NUCLEOTIDE SEQUENCE [LARGE SCALE GENOMIC DNA]</scope>
</reference>
<dbReference type="Gene3D" id="4.10.60.10">
    <property type="entry name" value="Zinc finger, CCHC-type"/>
    <property type="match status" value="1"/>
</dbReference>
<dbReference type="GO" id="GO:0003676">
    <property type="term" value="F:nucleic acid binding"/>
    <property type="evidence" value="ECO:0007669"/>
    <property type="project" value="InterPro"/>
</dbReference>
<dbReference type="EMBL" id="OZ034817">
    <property type="protein sequence ID" value="CAL1382353.1"/>
    <property type="molecule type" value="Genomic_DNA"/>
</dbReference>
<feature type="region of interest" description="Disordered" evidence="1">
    <location>
        <begin position="229"/>
        <end position="257"/>
    </location>
</feature>
<evidence type="ECO:0000256" key="1">
    <source>
        <dbReference type="SAM" id="MobiDB-lite"/>
    </source>
</evidence>
<gene>
    <name evidence="2" type="ORF">LTRI10_LOCUS23680</name>
</gene>
<dbReference type="AlphaFoldDB" id="A0AAV2E8R5"/>
<dbReference type="GO" id="GO:0008270">
    <property type="term" value="F:zinc ion binding"/>
    <property type="evidence" value="ECO:0007669"/>
    <property type="project" value="InterPro"/>
</dbReference>
<feature type="compositionally biased region" description="Low complexity" evidence="1">
    <location>
        <begin position="240"/>
        <end position="255"/>
    </location>
</feature>
<proteinExistence type="predicted"/>
<evidence type="ECO:0000313" key="2">
    <source>
        <dbReference type="EMBL" id="CAL1382353.1"/>
    </source>
</evidence>
<evidence type="ECO:0000313" key="3">
    <source>
        <dbReference type="Proteomes" id="UP001497516"/>
    </source>
</evidence>
<feature type="region of interest" description="Disordered" evidence="1">
    <location>
        <begin position="323"/>
        <end position="352"/>
    </location>
</feature>
<accession>A0AAV2E8R5</accession>
<name>A0AAV2E8R5_9ROSI</name>
<evidence type="ECO:0008006" key="4">
    <source>
        <dbReference type="Google" id="ProtNLM"/>
    </source>
</evidence>
<organism evidence="2 3">
    <name type="scientific">Linum trigynum</name>
    <dbReference type="NCBI Taxonomy" id="586398"/>
    <lineage>
        <taxon>Eukaryota</taxon>
        <taxon>Viridiplantae</taxon>
        <taxon>Streptophyta</taxon>
        <taxon>Embryophyta</taxon>
        <taxon>Tracheophyta</taxon>
        <taxon>Spermatophyta</taxon>
        <taxon>Magnoliopsida</taxon>
        <taxon>eudicotyledons</taxon>
        <taxon>Gunneridae</taxon>
        <taxon>Pentapetalae</taxon>
        <taxon>rosids</taxon>
        <taxon>fabids</taxon>
        <taxon>Malpighiales</taxon>
        <taxon>Linaceae</taxon>
        <taxon>Linum</taxon>
    </lineage>
</organism>
<protein>
    <recommendedName>
        <fullName evidence="4">Retrotransposon Copia-like N-terminal domain-containing protein</fullName>
    </recommendedName>
</protein>
<dbReference type="SUPFAM" id="SSF57756">
    <property type="entry name" value="Retrovirus zinc finger-like domains"/>
    <property type="match status" value="1"/>
</dbReference>
<dbReference type="PANTHER" id="PTHR37610">
    <property type="entry name" value="CCHC-TYPE DOMAIN-CONTAINING PROTEIN"/>
    <property type="match status" value="1"/>
</dbReference>
<keyword evidence="3" id="KW-1185">Reference proteome</keyword>
<sequence length="395" mass="43422">MVSELTSSDSDRISTRLNSTNYSLWEFQFRVFIKGKGLFGLLDGTSAKPTVPPSTEAHVLKWIQNDARVRSMIMNSVDPSIILGMRLLPTAAAMWKSLAETYSTTSANRQLELEVELANLHQGELDVASYFNAARLLWTEQDLLTASLLTQPIPAELQAQKTKISLLQFLMKLRPEFESLRATLLNRDSLQLEGILADLIREETRLRTQATLDARPGRADVAVFSVQRPANQTAAARPNSAVSRSPAQAQQSAPAADDELHDAAYAPYRSGPPRRPLSEVECHHCHEKEHTKKLCRKRNFCVYCKKRGHIISDCELLQESMGDVDNLGSSGGRTGRYDNSRGRSRPAYATAPAPSTDGVLVTPAALENMVNKAISSAFASLQVTGNEDGEGAREG</sequence>